<evidence type="ECO:0008006" key="3">
    <source>
        <dbReference type="Google" id="ProtNLM"/>
    </source>
</evidence>
<sequence length="74" mass="7963">MLPAGDTAHRNSRQWDAVYADGGMFKGGMFGQGLYVLPEEGIVIAYYSTVPSSPLTRFLRPLSQALAGKEGEGQ</sequence>
<gene>
    <name evidence="1" type="ORF">F0M18_00510</name>
</gene>
<accession>A0A5B0X3Z1</accession>
<name>A0A5B0X3Z1_9GAMM</name>
<reference evidence="1 2" key="1">
    <citation type="submission" date="2019-09" db="EMBL/GenBank/DDBJ databases">
        <authorList>
            <person name="Chen X.-Y."/>
        </authorList>
    </citation>
    <scope>NUCLEOTIDE SEQUENCE [LARGE SCALE GENOMIC DNA]</scope>
    <source>
        <strain evidence="1 2">NY5</strain>
    </source>
</reference>
<protein>
    <recommendedName>
        <fullName evidence="3">Beta-lactamase-related domain-containing protein</fullName>
    </recommendedName>
</protein>
<keyword evidence="2" id="KW-1185">Reference proteome</keyword>
<evidence type="ECO:0000313" key="1">
    <source>
        <dbReference type="EMBL" id="KAA1193962.1"/>
    </source>
</evidence>
<dbReference type="RefSeq" id="WP_149609431.1">
    <property type="nucleotide sequence ID" value="NZ_VTUX01000001.1"/>
</dbReference>
<proteinExistence type="predicted"/>
<comment type="caution">
    <text evidence="1">The sequence shown here is derived from an EMBL/GenBank/DDBJ whole genome shotgun (WGS) entry which is preliminary data.</text>
</comment>
<organism evidence="1 2">
    <name type="scientific">Pseudohalioglobus sediminis</name>
    <dbReference type="NCBI Taxonomy" id="2606449"/>
    <lineage>
        <taxon>Bacteria</taxon>
        <taxon>Pseudomonadati</taxon>
        <taxon>Pseudomonadota</taxon>
        <taxon>Gammaproteobacteria</taxon>
        <taxon>Cellvibrionales</taxon>
        <taxon>Halieaceae</taxon>
        <taxon>Pseudohalioglobus</taxon>
    </lineage>
</organism>
<evidence type="ECO:0000313" key="2">
    <source>
        <dbReference type="Proteomes" id="UP000323708"/>
    </source>
</evidence>
<dbReference type="EMBL" id="VTUX01000001">
    <property type="protein sequence ID" value="KAA1193962.1"/>
    <property type="molecule type" value="Genomic_DNA"/>
</dbReference>
<dbReference type="Proteomes" id="UP000323708">
    <property type="component" value="Unassembled WGS sequence"/>
</dbReference>
<dbReference type="AlphaFoldDB" id="A0A5B0X3Z1"/>